<protein>
    <submittedName>
        <fullName evidence="1">10095_t:CDS:1</fullName>
    </submittedName>
</protein>
<gene>
    <name evidence="1" type="ORF">GMARGA_LOCUS11620</name>
</gene>
<name>A0ABN7UXI9_GIGMA</name>
<reference evidence="1 2" key="1">
    <citation type="submission" date="2021-06" db="EMBL/GenBank/DDBJ databases">
        <authorList>
            <person name="Kallberg Y."/>
            <person name="Tangrot J."/>
            <person name="Rosling A."/>
        </authorList>
    </citation>
    <scope>NUCLEOTIDE SEQUENCE [LARGE SCALE GENOMIC DNA]</scope>
    <source>
        <strain evidence="1 2">120-4 pot B 10/14</strain>
    </source>
</reference>
<accession>A0ABN7UXI9</accession>
<proteinExistence type="predicted"/>
<evidence type="ECO:0000313" key="2">
    <source>
        <dbReference type="Proteomes" id="UP000789901"/>
    </source>
</evidence>
<dbReference type="EMBL" id="CAJVQB010006856">
    <property type="protein sequence ID" value="CAG8692690.1"/>
    <property type="molecule type" value="Genomic_DNA"/>
</dbReference>
<evidence type="ECO:0000313" key="1">
    <source>
        <dbReference type="EMBL" id="CAG8692690.1"/>
    </source>
</evidence>
<organism evidence="1 2">
    <name type="scientific">Gigaspora margarita</name>
    <dbReference type="NCBI Taxonomy" id="4874"/>
    <lineage>
        <taxon>Eukaryota</taxon>
        <taxon>Fungi</taxon>
        <taxon>Fungi incertae sedis</taxon>
        <taxon>Mucoromycota</taxon>
        <taxon>Glomeromycotina</taxon>
        <taxon>Glomeromycetes</taxon>
        <taxon>Diversisporales</taxon>
        <taxon>Gigasporaceae</taxon>
        <taxon>Gigaspora</taxon>
    </lineage>
</organism>
<comment type="caution">
    <text evidence="1">The sequence shown here is derived from an EMBL/GenBank/DDBJ whole genome shotgun (WGS) entry which is preliminary data.</text>
</comment>
<dbReference type="Proteomes" id="UP000789901">
    <property type="component" value="Unassembled WGS sequence"/>
</dbReference>
<keyword evidence="2" id="KW-1185">Reference proteome</keyword>
<sequence length="122" mass="14277">MLDKIIKQAVDGCLSVIEGKKTRQMGNEQVQEYIEKYKMIYMSSESKLKIGIITGKLHNPLGAINDQNHQVRRRENRKKGIQIPQLNKIRTSNEREEQYYRSWVIDFIKNNTKAVQLDSVVQ</sequence>